<comment type="caution">
    <text evidence="1">The sequence shown here is derived from an EMBL/GenBank/DDBJ whole genome shotgun (WGS) entry which is preliminary data.</text>
</comment>
<dbReference type="STRING" id="44941.A0A397UKG8"/>
<dbReference type="InterPro" id="IPR036412">
    <property type="entry name" value="HAD-like_sf"/>
</dbReference>
<dbReference type="InterPro" id="IPR027417">
    <property type="entry name" value="P-loop_NTPase"/>
</dbReference>
<accession>A0A397UKG8</accession>
<dbReference type="Gene3D" id="3.40.50.1000">
    <property type="entry name" value="HAD superfamily/HAD-like"/>
    <property type="match status" value="1"/>
</dbReference>
<gene>
    <name evidence="1" type="ORF">C2G38_2005598</name>
</gene>
<dbReference type="AlphaFoldDB" id="A0A397UKG8"/>
<keyword evidence="1" id="KW-0808">Transferase</keyword>
<dbReference type="OrthoDB" id="19045at2759"/>
<dbReference type="FunFam" id="3.40.50.300:FF:000737">
    <property type="entry name" value="Bifunctional polynucleotide phosphatase/kinase"/>
    <property type="match status" value="1"/>
</dbReference>
<organism evidence="1 2">
    <name type="scientific">Gigaspora rosea</name>
    <dbReference type="NCBI Taxonomy" id="44941"/>
    <lineage>
        <taxon>Eukaryota</taxon>
        <taxon>Fungi</taxon>
        <taxon>Fungi incertae sedis</taxon>
        <taxon>Mucoromycota</taxon>
        <taxon>Glomeromycotina</taxon>
        <taxon>Glomeromycetes</taxon>
        <taxon>Diversisporales</taxon>
        <taxon>Gigasporaceae</taxon>
        <taxon>Gigaspora</taxon>
    </lineage>
</organism>
<dbReference type="PANTHER" id="PTHR12083">
    <property type="entry name" value="BIFUNCTIONAL POLYNUCLEOTIDE PHOSPHATASE/KINASE"/>
    <property type="match status" value="1"/>
</dbReference>
<proteinExistence type="predicted"/>
<dbReference type="NCBIfam" id="TIGR01664">
    <property type="entry name" value="DNA-3'-Pase"/>
    <property type="match status" value="1"/>
</dbReference>
<dbReference type="InterPro" id="IPR013954">
    <property type="entry name" value="PNK3P"/>
</dbReference>
<protein>
    <submittedName>
        <fullName evidence="1">Polynucleotide kinase 3 phosphatase-domain-containing protein</fullName>
    </submittedName>
</protein>
<dbReference type="GO" id="GO:0046403">
    <property type="term" value="F:polynucleotide 3'-phosphatase activity"/>
    <property type="evidence" value="ECO:0007669"/>
    <property type="project" value="TreeGrafter"/>
</dbReference>
<dbReference type="GO" id="GO:0006281">
    <property type="term" value="P:DNA repair"/>
    <property type="evidence" value="ECO:0007669"/>
    <property type="project" value="TreeGrafter"/>
</dbReference>
<dbReference type="Gene3D" id="3.40.50.300">
    <property type="entry name" value="P-loop containing nucleotide triphosphate hydrolases"/>
    <property type="match status" value="1"/>
</dbReference>
<dbReference type="NCBIfam" id="TIGR01662">
    <property type="entry name" value="HAD-SF-IIIA"/>
    <property type="match status" value="1"/>
</dbReference>
<sequence length="444" mass="51152">MDKFVQKKQVEAETIKTVSGTKRKRHRSNSIEEMDAVLKKEAKVVESTSRVFSKNVIRWTLHNSLLIGQYIKKGDNFESRANIAAFDLDDTLITTKGVHRFPKDANDWKWLNKKVPERLTKLYEEGYKIIMISNQSVLNPGKKTGDKKRTEFKNKIGQIADSLNISFEIYAAMAYDKYRKPMIGIWNYFVENRNVGVTVDKENSFYVGDAAGRIENWKLGASSDWTDTDRKFAENIGINFYAPEEFFDNAEVGSFSYKGFDPKKLPRDVPLFTPSSSSSQLALPADQCEMVIFVGYPASGKSTFAKKWLVDAGYVHVNQDTLKTKQKCIRACETALKENKSVVIDNTNPSKESRKQYIDIAKQCGVPVRCFWFKASEALARHNNMYRHFNSENEIQPLPDIAFNVYNSKFFEPKLEEGFQEIIHINFIFEGNDHERKIFNLWYS</sequence>
<dbReference type="InterPro" id="IPR023214">
    <property type="entry name" value="HAD_sf"/>
</dbReference>
<keyword evidence="2" id="KW-1185">Reference proteome</keyword>
<dbReference type="EMBL" id="QKWP01001335">
    <property type="protein sequence ID" value="RIB09728.1"/>
    <property type="molecule type" value="Genomic_DNA"/>
</dbReference>
<name>A0A397UKG8_9GLOM</name>
<dbReference type="Pfam" id="PF13671">
    <property type="entry name" value="AAA_33"/>
    <property type="match status" value="1"/>
</dbReference>
<dbReference type="SUPFAM" id="SSF52540">
    <property type="entry name" value="P-loop containing nucleoside triphosphate hydrolases"/>
    <property type="match status" value="1"/>
</dbReference>
<dbReference type="GO" id="GO:0046404">
    <property type="term" value="F:ATP-dependent polydeoxyribonucleotide 5'-hydroxyl-kinase activity"/>
    <property type="evidence" value="ECO:0007669"/>
    <property type="project" value="TreeGrafter"/>
</dbReference>
<dbReference type="PANTHER" id="PTHR12083:SF9">
    <property type="entry name" value="BIFUNCTIONAL POLYNUCLEOTIDE PHOSPHATASE_KINASE"/>
    <property type="match status" value="1"/>
</dbReference>
<dbReference type="InterPro" id="IPR006549">
    <property type="entry name" value="HAD-SF_hydro_IIIA"/>
</dbReference>
<evidence type="ECO:0000313" key="1">
    <source>
        <dbReference type="EMBL" id="RIB09728.1"/>
    </source>
</evidence>
<evidence type="ECO:0000313" key="2">
    <source>
        <dbReference type="Proteomes" id="UP000266673"/>
    </source>
</evidence>
<reference evidence="1 2" key="1">
    <citation type="submission" date="2018-06" db="EMBL/GenBank/DDBJ databases">
        <title>Comparative genomics reveals the genomic features of Rhizophagus irregularis, R. cerebriforme, R. diaphanum and Gigaspora rosea, and their symbiotic lifestyle signature.</title>
        <authorList>
            <person name="Morin E."/>
            <person name="San Clemente H."/>
            <person name="Chen E.C.H."/>
            <person name="De La Providencia I."/>
            <person name="Hainaut M."/>
            <person name="Kuo A."/>
            <person name="Kohler A."/>
            <person name="Murat C."/>
            <person name="Tang N."/>
            <person name="Roy S."/>
            <person name="Loubradou J."/>
            <person name="Henrissat B."/>
            <person name="Grigoriev I.V."/>
            <person name="Corradi N."/>
            <person name="Roux C."/>
            <person name="Martin F.M."/>
        </authorList>
    </citation>
    <scope>NUCLEOTIDE SEQUENCE [LARGE SCALE GENOMIC DNA]</scope>
    <source>
        <strain evidence="1 2">DAOM 194757</strain>
    </source>
</reference>
<dbReference type="SUPFAM" id="SSF56784">
    <property type="entry name" value="HAD-like"/>
    <property type="match status" value="1"/>
</dbReference>
<dbReference type="Pfam" id="PF08645">
    <property type="entry name" value="PNK3P"/>
    <property type="match status" value="1"/>
</dbReference>
<keyword evidence="1" id="KW-0418">Kinase</keyword>
<dbReference type="GO" id="GO:0003690">
    <property type="term" value="F:double-stranded DNA binding"/>
    <property type="evidence" value="ECO:0007669"/>
    <property type="project" value="TreeGrafter"/>
</dbReference>
<dbReference type="Proteomes" id="UP000266673">
    <property type="component" value="Unassembled WGS sequence"/>
</dbReference>
<dbReference type="InterPro" id="IPR006551">
    <property type="entry name" value="Polynucleotide_phosphatase"/>
</dbReference>